<accession>A0A1Z3HS99</accession>
<organism evidence="1 2">
    <name type="scientific">Halomicronema hongdechloris C2206</name>
    <dbReference type="NCBI Taxonomy" id="1641165"/>
    <lineage>
        <taxon>Bacteria</taxon>
        <taxon>Bacillati</taxon>
        <taxon>Cyanobacteriota</taxon>
        <taxon>Cyanophyceae</taxon>
        <taxon>Nodosilineales</taxon>
        <taxon>Nodosilineaceae</taxon>
        <taxon>Halomicronema</taxon>
    </lineage>
</organism>
<dbReference type="Proteomes" id="UP000191901">
    <property type="component" value="Chromosome"/>
</dbReference>
<proteinExistence type="predicted"/>
<sequence length="145" mass="15879">MTVRVKGSNVTIAKRVGWSCVTAGMILASALPALAARLAFIGKVMVDEQVDRPLPGVRVHIEFHGHEVGIHEYTTTRSTRVTTDENGNFAVALKMSEYRYHWTHATVEIPATEQSKAMVRVIPVENDGQGGCVGFKQIEVPPLQP</sequence>
<evidence type="ECO:0000313" key="1">
    <source>
        <dbReference type="EMBL" id="ASC73175.1"/>
    </source>
</evidence>
<dbReference type="AlphaFoldDB" id="A0A1Z3HS99"/>
<gene>
    <name evidence="1" type="ORF">XM38_041370</name>
</gene>
<name>A0A1Z3HS99_9CYAN</name>
<dbReference type="KEGG" id="hhg:XM38_041370"/>
<evidence type="ECO:0000313" key="2">
    <source>
        <dbReference type="Proteomes" id="UP000191901"/>
    </source>
</evidence>
<reference evidence="1 2" key="1">
    <citation type="journal article" date="2016" name="Biochim. Biophys. Acta">
        <title>Characterization of red-shifted phycobilisomes isolated from the chlorophyll f-containing cyanobacterium Halomicronema hongdechloris.</title>
        <authorList>
            <person name="Li Y."/>
            <person name="Lin Y."/>
            <person name="Garvey C.J."/>
            <person name="Birch D."/>
            <person name="Corkery R.W."/>
            <person name="Loughlin P.C."/>
            <person name="Scheer H."/>
            <person name="Willows R.D."/>
            <person name="Chen M."/>
        </authorList>
    </citation>
    <scope>NUCLEOTIDE SEQUENCE [LARGE SCALE GENOMIC DNA]</scope>
    <source>
        <strain evidence="1 2">C2206</strain>
    </source>
</reference>
<keyword evidence="2" id="KW-1185">Reference proteome</keyword>
<protein>
    <submittedName>
        <fullName evidence="1">Uncharacterized protein</fullName>
    </submittedName>
</protein>
<dbReference type="EMBL" id="CP021983">
    <property type="protein sequence ID" value="ASC73175.1"/>
    <property type="molecule type" value="Genomic_DNA"/>
</dbReference>